<reference evidence="2" key="2">
    <citation type="submission" date="2016-06" db="EMBL/GenBank/DDBJ databases">
        <title>The genome of a short-lived fish provides insights into sex chromosome evolution and the genetic control of aging.</title>
        <authorList>
            <person name="Reichwald K."/>
            <person name="Felder M."/>
            <person name="Petzold A."/>
            <person name="Koch P."/>
            <person name="Groth M."/>
            <person name="Platzer M."/>
        </authorList>
    </citation>
    <scope>NUCLEOTIDE SEQUENCE</scope>
    <source>
        <tissue evidence="2">Brain</tissue>
    </source>
</reference>
<sequence>KQPIPKLPVQLVPLLRHWIWILPVFHGGTGKHRRRALPDPPAVLLGGWRHWRYQQPDESWPERPERGGGGRRQPQQLPDSHE</sequence>
<feature type="region of interest" description="Disordered" evidence="1">
    <location>
        <begin position="56"/>
        <end position="82"/>
    </location>
</feature>
<dbReference type="AlphaFoldDB" id="A0A1A7YI74"/>
<name>A0A1A7YI74_9TELE</name>
<gene>
    <name evidence="2" type="primary">RUNX3</name>
</gene>
<dbReference type="EMBL" id="HADX01007622">
    <property type="protein sequence ID" value="SBP29854.1"/>
    <property type="molecule type" value="Transcribed_RNA"/>
</dbReference>
<accession>A0A1A7YI74</accession>
<organism evidence="2">
    <name type="scientific">Iconisemion striatum</name>
    <dbReference type="NCBI Taxonomy" id="60296"/>
    <lineage>
        <taxon>Eukaryota</taxon>
        <taxon>Metazoa</taxon>
        <taxon>Chordata</taxon>
        <taxon>Craniata</taxon>
        <taxon>Vertebrata</taxon>
        <taxon>Euteleostomi</taxon>
        <taxon>Actinopterygii</taxon>
        <taxon>Neopterygii</taxon>
        <taxon>Teleostei</taxon>
        <taxon>Neoteleostei</taxon>
        <taxon>Acanthomorphata</taxon>
        <taxon>Ovalentaria</taxon>
        <taxon>Atherinomorphae</taxon>
        <taxon>Cyprinodontiformes</taxon>
        <taxon>Nothobranchiidae</taxon>
        <taxon>Iconisemion</taxon>
    </lineage>
</organism>
<reference evidence="2" key="1">
    <citation type="submission" date="2016-05" db="EMBL/GenBank/DDBJ databases">
        <authorList>
            <person name="Lavstsen T."/>
            <person name="Jespersen J.S."/>
        </authorList>
    </citation>
    <scope>NUCLEOTIDE SEQUENCE</scope>
    <source>
        <tissue evidence="2">Brain</tissue>
    </source>
</reference>
<proteinExistence type="predicted"/>
<feature type="non-terminal residue" evidence="2">
    <location>
        <position position="82"/>
    </location>
</feature>
<protein>
    <submittedName>
        <fullName evidence="2">Runt-related transcription factor 3</fullName>
    </submittedName>
</protein>
<feature type="non-terminal residue" evidence="2">
    <location>
        <position position="1"/>
    </location>
</feature>
<evidence type="ECO:0000313" key="2">
    <source>
        <dbReference type="EMBL" id="SBP29854.1"/>
    </source>
</evidence>
<evidence type="ECO:0000256" key="1">
    <source>
        <dbReference type="SAM" id="MobiDB-lite"/>
    </source>
</evidence>